<dbReference type="InterPro" id="IPR023271">
    <property type="entry name" value="Aquaporin-like"/>
</dbReference>
<dbReference type="PANTHER" id="PTHR45724">
    <property type="entry name" value="AQUAPORIN NIP2-1"/>
    <property type="match status" value="1"/>
</dbReference>
<dbReference type="EMBL" id="QYUP01000105">
    <property type="protein sequence ID" value="RJG16673.1"/>
    <property type="molecule type" value="Genomic_DNA"/>
</dbReference>
<evidence type="ECO:0000256" key="4">
    <source>
        <dbReference type="ARBA" id="ARBA00022989"/>
    </source>
</evidence>
<feature type="transmembrane region" description="Helical" evidence="8">
    <location>
        <begin position="85"/>
        <end position="105"/>
    </location>
</feature>
<organism evidence="9 10">
    <name type="scientific">Massilia cavernae</name>
    <dbReference type="NCBI Taxonomy" id="2320864"/>
    <lineage>
        <taxon>Bacteria</taxon>
        <taxon>Pseudomonadati</taxon>
        <taxon>Pseudomonadota</taxon>
        <taxon>Betaproteobacteria</taxon>
        <taxon>Burkholderiales</taxon>
        <taxon>Oxalobacteraceae</taxon>
        <taxon>Telluria group</taxon>
        <taxon>Massilia</taxon>
    </lineage>
</organism>
<evidence type="ECO:0000313" key="10">
    <source>
        <dbReference type="Proteomes" id="UP000284006"/>
    </source>
</evidence>
<feature type="transmembrane region" description="Helical" evidence="8">
    <location>
        <begin position="38"/>
        <end position="64"/>
    </location>
</feature>
<dbReference type="InterPro" id="IPR000425">
    <property type="entry name" value="MIP"/>
</dbReference>
<evidence type="ECO:0000256" key="3">
    <source>
        <dbReference type="ARBA" id="ARBA00022692"/>
    </source>
</evidence>
<gene>
    <name evidence="9" type="ORF">D3872_10680</name>
</gene>
<reference evidence="9 10" key="1">
    <citation type="submission" date="2018-09" db="EMBL/GenBank/DDBJ databases">
        <authorList>
            <person name="Zhu H."/>
        </authorList>
    </citation>
    <scope>NUCLEOTIDE SEQUENCE [LARGE SCALE GENOMIC DNA]</scope>
    <source>
        <strain evidence="9 10">K1S02-61</strain>
    </source>
</reference>
<dbReference type="RefSeq" id="WP_119810755.1">
    <property type="nucleotide sequence ID" value="NZ_QYUP01000105.1"/>
</dbReference>
<feature type="transmembrane region" description="Helical" evidence="8">
    <location>
        <begin position="125"/>
        <end position="142"/>
    </location>
</feature>
<evidence type="ECO:0000256" key="8">
    <source>
        <dbReference type="SAM" id="Phobius"/>
    </source>
</evidence>
<dbReference type="Proteomes" id="UP000284006">
    <property type="component" value="Unassembled WGS sequence"/>
</dbReference>
<evidence type="ECO:0000256" key="7">
    <source>
        <dbReference type="SAM" id="MobiDB-lite"/>
    </source>
</evidence>
<dbReference type="Gene3D" id="1.20.1080.10">
    <property type="entry name" value="Glycerol uptake facilitator protein"/>
    <property type="match status" value="1"/>
</dbReference>
<feature type="region of interest" description="Disordered" evidence="7">
    <location>
        <begin position="229"/>
        <end position="254"/>
    </location>
</feature>
<evidence type="ECO:0000256" key="2">
    <source>
        <dbReference type="ARBA" id="ARBA00022448"/>
    </source>
</evidence>
<dbReference type="InterPro" id="IPR034294">
    <property type="entry name" value="Aquaporin_transptr"/>
</dbReference>
<keyword evidence="5 8" id="KW-0472">Membrane</keyword>
<keyword evidence="10" id="KW-1185">Reference proteome</keyword>
<keyword evidence="3 6" id="KW-0812">Transmembrane</keyword>
<dbReference type="GO" id="GO:0015267">
    <property type="term" value="F:channel activity"/>
    <property type="evidence" value="ECO:0007669"/>
    <property type="project" value="InterPro"/>
</dbReference>
<protein>
    <submittedName>
        <fullName evidence="9">Aquaporin family protein</fullName>
    </submittedName>
</protein>
<dbReference type="AlphaFoldDB" id="A0A418XVC8"/>
<feature type="transmembrane region" description="Helical" evidence="8">
    <location>
        <begin position="154"/>
        <end position="175"/>
    </location>
</feature>
<comment type="subcellular location">
    <subcellularLocation>
        <location evidence="1">Membrane</location>
        <topology evidence="1">Multi-pass membrane protein</topology>
    </subcellularLocation>
</comment>
<sequence>MSLARRIVSEGLGTAFLLAVVVGSGIMAERLAGGNVAVALLANAIATGAGLVALILMFGTISGAHFNPVVTLSEAWQKNMPRSEVLPYLAVQLAGAFAGVAAAHLMFDVPVFIASEHVRSGPAQWWSEFVATFGLIAVIIGCSRSRPGVTPFAVAAYITAAYWFTASTSFANPAVTLARSATNTFAGIRPFDAPGFIAAQLLGAAAATLLFCWLYPAPPADATVAGTVAPSDFAPSGKPERDMPAPTRPGSSHG</sequence>
<keyword evidence="2 6" id="KW-0813">Transport</keyword>
<comment type="caution">
    <text evidence="9">The sequence shown here is derived from an EMBL/GenBank/DDBJ whole genome shotgun (WGS) entry which is preliminary data.</text>
</comment>
<keyword evidence="4 8" id="KW-1133">Transmembrane helix</keyword>
<dbReference type="PANTHER" id="PTHR45724:SF13">
    <property type="entry name" value="AQUAPORIN NIP1-1-RELATED"/>
    <property type="match status" value="1"/>
</dbReference>
<dbReference type="Pfam" id="PF00230">
    <property type="entry name" value="MIP"/>
    <property type="match status" value="1"/>
</dbReference>
<evidence type="ECO:0000256" key="1">
    <source>
        <dbReference type="ARBA" id="ARBA00004141"/>
    </source>
</evidence>
<dbReference type="GO" id="GO:0016020">
    <property type="term" value="C:membrane"/>
    <property type="evidence" value="ECO:0007669"/>
    <property type="project" value="UniProtKB-SubCell"/>
</dbReference>
<evidence type="ECO:0000256" key="5">
    <source>
        <dbReference type="ARBA" id="ARBA00023136"/>
    </source>
</evidence>
<evidence type="ECO:0000256" key="6">
    <source>
        <dbReference type="RuleBase" id="RU000477"/>
    </source>
</evidence>
<feature type="transmembrane region" description="Helical" evidence="8">
    <location>
        <begin position="195"/>
        <end position="215"/>
    </location>
</feature>
<accession>A0A418XVC8</accession>
<dbReference type="OrthoDB" id="9807293at2"/>
<dbReference type="SUPFAM" id="SSF81338">
    <property type="entry name" value="Aquaporin-like"/>
    <property type="match status" value="1"/>
</dbReference>
<dbReference type="PRINTS" id="PR00783">
    <property type="entry name" value="MINTRINSICP"/>
</dbReference>
<proteinExistence type="inferred from homology"/>
<evidence type="ECO:0000313" key="9">
    <source>
        <dbReference type="EMBL" id="RJG16673.1"/>
    </source>
</evidence>
<name>A0A418XVC8_9BURK</name>
<comment type="similarity">
    <text evidence="6">Belongs to the MIP/aquaporin (TC 1.A.8) family.</text>
</comment>